<dbReference type="Proteomes" id="UP000712080">
    <property type="component" value="Unassembled WGS sequence"/>
</dbReference>
<keyword evidence="4" id="KW-1185">Reference proteome</keyword>
<evidence type="ECO:0000313" key="4">
    <source>
        <dbReference type="Proteomes" id="UP000712080"/>
    </source>
</evidence>
<evidence type="ECO:0000313" key="3">
    <source>
        <dbReference type="EMBL" id="NMH29197.1"/>
    </source>
</evidence>
<proteinExistence type="predicted"/>
<evidence type="ECO:0000259" key="2">
    <source>
        <dbReference type="PROSITE" id="PS51688"/>
    </source>
</evidence>
<dbReference type="Pfam" id="PF13884">
    <property type="entry name" value="Peptidase_S74"/>
    <property type="match status" value="1"/>
</dbReference>
<feature type="signal peptide" evidence="1">
    <location>
        <begin position="1"/>
        <end position="17"/>
    </location>
</feature>
<name>A0A972FW98_9FLAO</name>
<sequence>MKSFSILLILLSQGLLAQIGINSTTPAAMLDVTASSATAPSNTDGILIPRINSFPATNPTTAQSGMMVYLTTASGTNLPGFYYWDGSWVAVGSKTGWSVNGNSGTNETTDFIGTTDVKSLSFRMSNIPAGKIEKVGGSVYFGHSAGEAADPPNTMYCSAFGFWALKDNTGSFNTGIGTYALRNNSSGTYNSSLGYESLMQNTTGIQNTAMGASALYFNSTGIRNTAFGYRALRSNTTAERNTAVGTSALTANTTGYSNTAVGDGALAGNTTGIRNVGIGQSALLYNTVGWENIGIGWGALNVSTTSSYNVAIGSLCMVGNTTGGNNVAIGYGGLGNITTGTYNTAVGNYAGVALGGGVQNVTCIGNGSGFGTTVTNHINIGNGSVLWIGGQTNWGTFSDARTKDRISEEVKGLDFIKKLRPVTYHFNYDKEFALLNNGKKDTTAVYDGKYDIEKIKFSGFIAQEVEKAANESGYDFSGLVPPPDGKGAYTLRYAEFVVPLVKAMQEQQELIEKLEERIRRLEKQNTPDK</sequence>
<gene>
    <name evidence="3" type="ORF">G6047_14245</name>
</gene>
<protein>
    <recommendedName>
        <fullName evidence="2">Peptidase S74 domain-containing protein</fullName>
    </recommendedName>
</protein>
<dbReference type="PROSITE" id="PS51688">
    <property type="entry name" value="ICA"/>
    <property type="match status" value="1"/>
</dbReference>
<reference evidence="3" key="1">
    <citation type="submission" date="2020-02" db="EMBL/GenBank/DDBJ databases">
        <title>Flavobacterium sp. genome.</title>
        <authorList>
            <person name="Jung H.S."/>
            <person name="Baek J.H."/>
            <person name="Jeon C.O."/>
        </authorList>
    </citation>
    <scope>NUCLEOTIDE SEQUENCE</scope>
    <source>
        <strain evidence="3">SE-s28</strain>
    </source>
</reference>
<feature type="domain" description="Peptidase S74" evidence="2">
    <location>
        <begin position="398"/>
        <end position="518"/>
    </location>
</feature>
<organism evidence="3 4">
    <name type="scientific">Flavobacterium silvaticum</name>
    <dbReference type="NCBI Taxonomy" id="1852020"/>
    <lineage>
        <taxon>Bacteria</taxon>
        <taxon>Pseudomonadati</taxon>
        <taxon>Bacteroidota</taxon>
        <taxon>Flavobacteriia</taxon>
        <taxon>Flavobacteriales</taxon>
        <taxon>Flavobacteriaceae</taxon>
        <taxon>Flavobacterium</taxon>
    </lineage>
</organism>
<accession>A0A972FW98</accession>
<dbReference type="InterPro" id="IPR030392">
    <property type="entry name" value="S74_ICA"/>
</dbReference>
<dbReference type="RefSeq" id="WP_169528305.1">
    <property type="nucleotide sequence ID" value="NZ_JAAMPU010000108.1"/>
</dbReference>
<dbReference type="EMBL" id="JAAMPU010000108">
    <property type="protein sequence ID" value="NMH29197.1"/>
    <property type="molecule type" value="Genomic_DNA"/>
</dbReference>
<dbReference type="AlphaFoldDB" id="A0A972FW98"/>
<feature type="chain" id="PRO_5037216040" description="Peptidase S74 domain-containing protein" evidence="1">
    <location>
        <begin position="18"/>
        <end position="529"/>
    </location>
</feature>
<evidence type="ECO:0000256" key="1">
    <source>
        <dbReference type="SAM" id="SignalP"/>
    </source>
</evidence>
<keyword evidence="1" id="KW-0732">Signal</keyword>
<comment type="caution">
    <text evidence="3">The sequence shown here is derived from an EMBL/GenBank/DDBJ whole genome shotgun (WGS) entry which is preliminary data.</text>
</comment>